<dbReference type="PROSITE" id="PS51257">
    <property type="entry name" value="PROKAR_LIPOPROTEIN"/>
    <property type="match status" value="1"/>
</dbReference>
<gene>
    <name evidence="3" type="ORF">SAMN04488090_2878</name>
</gene>
<reference evidence="3 4" key="1">
    <citation type="submission" date="2016-10" db="EMBL/GenBank/DDBJ databases">
        <authorList>
            <person name="de Groot N.N."/>
        </authorList>
    </citation>
    <scope>NUCLEOTIDE SEQUENCE [LARGE SCALE GENOMIC DNA]</scope>
    <source>
        <strain evidence="3 4">DSM 21668</strain>
    </source>
</reference>
<dbReference type="EMBL" id="FNGS01000005">
    <property type="protein sequence ID" value="SDM22033.1"/>
    <property type="molecule type" value="Genomic_DNA"/>
</dbReference>
<keyword evidence="4" id="KW-1185">Reference proteome</keyword>
<keyword evidence="1" id="KW-0732">Signal</keyword>
<dbReference type="OrthoDB" id="963995at2"/>
<evidence type="ECO:0000256" key="1">
    <source>
        <dbReference type="SAM" id="SignalP"/>
    </source>
</evidence>
<organism evidence="3 4">
    <name type="scientific">Siphonobacter aquaeclarae</name>
    <dbReference type="NCBI Taxonomy" id="563176"/>
    <lineage>
        <taxon>Bacteria</taxon>
        <taxon>Pseudomonadati</taxon>
        <taxon>Bacteroidota</taxon>
        <taxon>Cytophagia</taxon>
        <taxon>Cytophagales</taxon>
        <taxon>Cytophagaceae</taxon>
        <taxon>Siphonobacter</taxon>
    </lineage>
</organism>
<evidence type="ECO:0000259" key="2">
    <source>
        <dbReference type="SMART" id="SM00635"/>
    </source>
</evidence>
<dbReference type="STRING" id="563176.SAMN04488090_2878"/>
<name>A0A1G9RFQ2_9BACT</name>
<dbReference type="InterPro" id="IPR003343">
    <property type="entry name" value="Big_2"/>
</dbReference>
<accession>A0A1G9RFQ2</accession>
<sequence>MKQLFLFLLLLAAITACKKSEDAPKIQPVMLDKTDVQLHYDETYPFKLTQGGTDIDETTYAWVSKDTTVGKVDTKGVFYGNHIGETTVTATSKDGKTKVEAKVTVTPKTTMFKMPVIEFGSSKANVKSKETRVMTKDSASLVVYQPENAKIRQVFYYFENAALKESYVLPGNTTALIQEAGTYLDERFTYLGQDNDGAYYFEVTPTVIAVYFSDQNLGPAIGFAAYKKGGRLPAQPGRSARFALTLRQRPR</sequence>
<protein>
    <submittedName>
        <fullName evidence="3">Ig-like domain (Group 2)</fullName>
    </submittedName>
</protein>
<feature type="chain" id="PRO_5011580830" evidence="1">
    <location>
        <begin position="19"/>
        <end position="251"/>
    </location>
</feature>
<dbReference type="Gene3D" id="2.60.40.1080">
    <property type="match status" value="1"/>
</dbReference>
<proteinExistence type="predicted"/>
<dbReference type="InterPro" id="IPR008964">
    <property type="entry name" value="Invasin/intimin_cell_adhesion"/>
</dbReference>
<dbReference type="AlphaFoldDB" id="A0A1G9RFQ2"/>
<dbReference type="SMART" id="SM00635">
    <property type="entry name" value="BID_2"/>
    <property type="match status" value="1"/>
</dbReference>
<evidence type="ECO:0000313" key="3">
    <source>
        <dbReference type="EMBL" id="SDM22033.1"/>
    </source>
</evidence>
<evidence type="ECO:0000313" key="4">
    <source>
        <dbReference type="Proteomes" id="UP000198901"/>
    </source>
</evidence>
<feature type="domain" description="BIG2" evidence="2">
    <location>
        <begin position="25"/>
        <end position="102"/>
    </location>
</feature>
<dbReference type="Pfam" id="PF02368">
    <property type="entry name" value="Big_2"/>
    <property type="match status" value="1"/>
</dbReference>
<dbReference type="SUPFAM" id="SSF49373">
    <property type="entry name" value="Invasin/intimin cell-adhesion fragments"/>
    <property type="match status" value="1"/>
</dbReference>
<dbReference type="RefSeq" id="WP_093203523.1">
    <property type="nucleotide sequence ID" value="NZ_FNGS01000005.1"/>
</dbReference>
<dbReference type="Proteomes" id="UP000198901">
    <property type="component" value="Unassembled WGS sequence"/>
</dbReference>
<feature type="signal peptide" evidence="1">
    <location>
        <begin position="1"/>
        <end position="18"/>
    </location>
</feature>